<name>A0A8J2YB90_9FLAO</name>
<evidence type="ECO:0000313" key="3">
    <source>
        <dbReference type="Proteomes" id="UP000652231"/>
    </source>
</evidence>
<dbReference type="RefSeq" id="WP_229741410.1">
    <property type="nucleotide sequence ID" value="NZ_BMGK01000006.1"/>
</dbReference>
<evidence type="ECO:0000313" key="2">
    <source>
        <dbReference type="EMBL" id="GGD94341.1"/>
    </source>
</evidence>
<feature type="transmembrane region" description="Helical" evidence="1">
    <location>
        <begin position="65"/>
        <end position="85"/>
    </location>
</feature>
<keyword evidence="1" id="KW-0472">Membrane</keyword>
<feature type="transmembrane region" description="Helical" evidence="1">
    <location>
        <begin position="20"/>
        <end position="41"/>
    </location>
</feature>
<keyword evidence="1" id="KW-1133">Transmembrane helix</keyword>
<proteinExistence type="predicted"/>
<dbReference type="AlphaFoldDB" id="A0A8J2YB90"/>
<evidence type="ECO:0000256" key="1">
    <source>
        <dbReference type="SAM" id="Phobius"/>
    </source>
</evidence>
<feature type="transmembrane region" description="Helical" evidence="1">
    <location>
        <begin position="123"/>
        <end position="140"/>
    </location>
</feature>
<sequence length="175" mass="21190">MNNKSTHQQFKSQDRDKKKYTIGGGIVVLLIAISPYLFYLYESFPTDSNVWETFLFKIETNYQSIYLFAWFLTGKLIPLYLLFIWFFTCKHWWHWIILIPITMYLFQTWGLINQSMQLDEVELLYMIPVMLVIIPAVYLIRAKVFNRVRGDDMKAFEEELKTKRTLWDELKDLFR</sequence>
<feature type="transmembrane region" description="Helical" evidence="1">
    <location>
        <begin position="92"/>
        <end position="111"/>
    </location>
</feature>
<dbReference type="Proteomes" id="UP000652231">
    <property type="component" value="Unassembled WGS sequence"/>
</dbReference>
<reference evidence="2" key="1">
    <citation type="journal article" date="2014" name="Int. J. Syst. Evol. Microbiol.">
        <title>Complete genome sequence of Corynebacterium casei LMG S-19264T (=DSM 44701T), isolated from a smear-ripened cheese.</title>
        <authorList>
            <consortium name="US DOE Joint Genome Institute (JGI-PGF)"/>
            <person name="Walter F."/>
            <person name="Albersmeier A."/>
            <person name="Kalinowski J."/>
            <person name="Ruckert C."/>
        </authorList>
    </citation>
    <scope>NUCLEOTIDE SEQUENCE</scope>
    <source>
        <strain evidence="2">CGMCC 1.12924</strain>
    </source>
</reference>
<protein>
    <submittedName>
        <fullName evidence="2">Uncharacterized protein</fullName>
    </submittedName>
</protein>
<reference evidence="2" key="2">
    <citation type="submission" date="2020-09" db="EMBL/GenBank/DDBJ databases">
        <authorList>
            <person name="Sun Q."/>
            <person name="Zhou Y."/>
        </authorList>
    </citation>
    <scope>NUCLEOTIDE SEQUENCE</scope>
    <source>
        <strain evidence="2">CGMCC 1.12924</strain>
    </source>
</reference>
<comment type="caution">
    <text evidence="2">The sequence shown here is derived from an EMBL/GenBank/DDBJ whole genome shotgun (WGS) entry which is preliminary data.</text>
</comment>
<keyword evidence="1" id="KW-0812">Transmembrane</keyword>
<organism evidence="2 3">
    <name type="scientific">Planktosalinus lacus</name>
    <dbReference type="NCBI Taxonomy" id="1526573"/>
    <lineage>
        <taxon>Bacteria</taxon>
        <taxon>Pseudomonadati</taxon>
        <taxon>Bacteroidota</taxon>
        <taxon>Flavobacteriia</taxon>
        <taxon>Flavobacteriales</taxon>
        <taxon>Flavobacteriaceae</taxon>
        <taxon>Planktosalinus</taxon>
    </lineage>
</organism>
<accession>A0A8J2YB90</accession>
<keyword evidence="3" id="KW-1185">Reference proteome</keyword>
<dbReference type="EMBL" id="BMGK01000006">
    <property type="protein sequence ID" value="GGD94341.1"/>
    <property type="molecule type" value="Genomic_DNA"/>
</dbReference>
<gene>
    <name evidence="2" type="ORF">GCM10011312_17600</name>
</gene>